<dbReference type="PANTHER" id="PTHR46211:SF1">
    <property type="entry name" value="GLYCEROPHOSPHODIESTER PHOSPHODIESTERASE, CYTOPLASMIC"/>
    <property type="match status" value="1"/>
</dbReference>
<dbReference type="RefSeq" id="WP_167194188.1">
    <property type="nucleotide sequence ID" value="NZ_JAAORB010000006.1"/>
</dbReference>
<dbReference type="PANTHER" id="PTHR46211">
    <property type="entry name" value="GLYCEROPHOSPHORYL DIESTER PHOSPHODIESTERASE"/>
    <property type="match status" value="1"/>
</dbReference>
<dbReference type="Gene3D" id="3.20.20.190">
    <property type="entry name" value="Phosphatidylinositol (PI) phosphodiesterase"/>
    <property type="match status" value="1"/>
</dbReference>
<proteinExistence type="predicted"/>
<reference evidence="2" key="1">
    <citation type="submission" date="2020-03" db="EMBL/GenBank/DDBJ databases">
        <title>Roseovarius gahaiensis sp. nov., isolated from Gahai Saline Lake, China.</title>
        <authorList>
            <person name="Sun X."/>
        </authorList>
    </citation>
    <scope>NUCLEOTIDE SEQUENCE</scope>
    <source>
        <strain evidence="2">GH877</strain>
    </source>
</reference>
<evidence type="ECO:0000313" key="2">
    <source>
        <dbReference type="EMBL" id="NHQ73896.1"/>
    </source>
</evidence>
<keyword evidence="3" id="KW-1185">Reference proteome</keyword>
<accession>A0A967BD74</accession>
<name>A0A967BD74_9RHOB</name>
<dbReference type="EMBL" id="JAAORB010000006">
    <property type="protein sequence ID" value="NHQ73896.1"/>
    <property type="molecule type" value="Genomic_DNA"/>
</dbReference>
<dbReference type="InterPro" id="IPR017946">
    <property type="entry name" value="PLC-like_Pdiesterase_TIM-brl"/>
</dbReference>
<comment type="caution">
    <text evidence="2">The sequence shown here is derived from an EMBL/GenBank/DDBJ whole genome shotgun (WGS) entry which is preliminary data.</text>
</comment>
<dbReference type="AlphaFoldDB" id="A0A967BD74"/>
<dbReference type="GO" id="GO:0008081">
    <property type="term" value="F:phosphoric diester hydrolase activity"/>
    <property type="evidence" value="ECO:0007669"/>
    <property type="project" value="InterPro"/>
</dbReference>
<evidence type="ECO:0000313" key="3">
    <source>
        <dbReference type="Proteomes" id="UP000639775"/>
    </source>
</evidence>
<organism evidence="2 3">
    <name type="scientific">Roseovarius gahaiensis</name>
    <dbReference type="NCBI Taxonomy" id="2716691"/>
    <lineage>
        <taxon>Bacteria</taxon>
        <taxon>Pseudomonadati</taxon>
        <taxon>Pseudomonadota</taxon>
        <taxon>Alphaproteobacteria</taxon>
        <taxon>Rhodobacterales</taxon>
        <taxon>Roseobacteraceae</taxon>
        <taxon>Roseovarius</taxon>
    </lineage>
</organism>
<dbReference type="InterPro" id="IPR030395">
    <property type="entry name" value="GP_PDE_dom"/>
</dbReference>
<dbReference type="PROSITE" id="PS51704">
    <property type="entry name" value="GP_PDE"/>
    <property type="match status" value="1"/>
</dbReference>
<evidence type="ECO:0000259" key="1">
    <source>
        <dbReference type="PROSITE" id="PS51704"/>
    </source>
</evidence>
<protein>
    <submittedName>
        <fullName evidence="2">Phosphodiesterase</fullName>
    </submittedName>
</protein>
<dbReference type="Proteomes" id="UP000639775">
    <property type="component" value="Unassembled WGS sequence"/>
</dbReference>
<feature type="domain" description="GP-PDE" evidence="1">
    <location>
        <begin position="10"/>
        <end position="255"/>
    </location>
</feature>
<gene>
    <name evidence="2" type="ORF">HAT86_05370</name>
</gene>
<dbReference type="SUPFAM" id="SSF51695">
    <property type="entry name" value="PLC-like phosphodiesterases"/>
    <property type="match status" value="1"/>
</dbReference>
<sequence length="255" mass="28009">MSQLPAAFHRLPLAHRALHDVHAGRPENSRAAIEAAIAAGYGIEIDLQLSRDGHAMVFHDYDLGRLTDQKGPIQQRSAEDLMQIDLRGGQEGIPTFAEVLRIVGGRTPLLVELKDQHGQMGQADGRLERAVAQDLQGYGGPLALMSFNPYSVAALRDLVPMVPRGLTTCAFTEKDWPLLKADRREALRDIPDYNSTGASFISHAFKDLSADRVAALRGSGALVLCWTIRSRQAERDARQFADNITFEGYLPDIPS</sequence>
<dbReference type="Pfam" id="PF03009">
    <property type="entry name" value="GDPD"/>
    <property type="match status" value="1"/>
</dbReference>
<dbReference type="GO" id="GO:0006629">
    <property type="term" value="P:lipid metabolic process"/>
    <property type="evidence" value="ECO:0007669"/>
    <property type="project" value="InterPro"/>
</dbReference>